<accession>M7A4B8</accession>
<comment type="caution">
    <text evidence="1">The sequence shown here is derived from an EMBL/GenBank/DDBJ whole genome shotgun (WGS) entry which is preliminary data.</text>
</comment>
<dbReference type="InterPro" id="IPR029016">
    <property type="entry name" value="GAF-like_dom_sf"/>
</dbReference>
<dbReference type="SUPFAM" id="SSF55781">
    <property type="entry name" value="GAF domain-like"/>
    <property type="match status" value="1"/>
</dbReference>
<proteinExistence type="predicted"/>
<dbReference type="EMBL" id="AKWN02000424">
    <property type="protein sequence ID" value="EMP05579.1"/>
    <property type="molecule type" value="Genomic_DNA"/>
</dbReference>
<dbReference type="Proteomes" id="UP000012117">
    <property type="component" value="Unassembled WGS sequence"/>
</dbReference>
<gene>
    <name evidence="1" type="ORF">LEP1GSC124_0252</name>
</gene>
<reference evidence="1 2" key="1">
    <citation type="submission" date="2013-01" db="EMBL/GenBank/DDBJ databases">
        <authorList>
            <person name="Harkins D.M."/>
            <person name="Durkin A.S."/>
            <person name="Brinkac L.M."/>
            <person name="Haft D.H."/>
            <person name="Selengut J.D."/>
            <person name="Sanka R."/>
            <person name="DePew J."/>
            <person name="Purushe J."/>
            <person name="Picardeau M."/>
            <person name="Werts C."/>
            <person name="Goarant C."/>
            <person name="Vinetz J.M."/>
            <person name="Sutton G.G."/>
            <person name="Nierman W.C."/>
            <person name="Fouts D.E."/>
        </authorList>
    </citation>
    <scope>NUCLEOTIDE SEQUENCE [LARGE SCALE GENOMIC DNA]</scope>
    <source>
        <strain evidence="1 2">200701872</strain>
    </source>
</reference>
<dbReference type="Gene3D" id="3.30.450.40">
    <property type="match status" value="1"/>
</dbReference>
<evidence type="ECO:0000313" key="2">
    <source>
        <dbReference type="Proteomes" id="UP000012117"/>
    </source>
</evidence>
<name>M7A4B8_LEPIR</name>
<evidence type="ECO:0000313" key="1">
    <source>
        <dbReference type="EMBL" id="EMP05579.1"/>
    </source>
</evidence>
<dbReference type="AlphaFoldDB" id="M7A4B8"/>
<protein>
    <submittedName>
        <fullName evidence="1">Uncharacterized protein</fullName>
    </submittedName>
</protein>
<feature type="non-terminal residue" evidence="1">
    <location>
        <position position="82"/>
    </location>
</feature>
<sequence>MNSTLDPDKLLDLILERCIQICEVGSGSLMLINEKENVLDIVTFRGMNPSVRTKVKLKVGEGITGIVAASGEGMIVSDVTAN</sequence>
<organism evidence="1 2">
    <name type="scientific">Leptospira interrogans serovar Pyrogenes str. 200701872</name>
    <dbReference type="NCBI Taxonomy" id="1193029"/>
    <lineage>
        <taxon>Bacteria</taxon>
        <taxon>Pseudomonadati</taxon>
        <taxon>Spirochaetota</taxon>
        <taxon>Spirochaetia</taxon>
        <taxon>Leptospirales</taxon>
        <taxon>Leptospiraceae</taxon>
        <taxon>Leptospira</taxon>
    </lineage>
</organism>